<dbReference type="HOGENOM" id="CLU_605667_0_0_1"/>
<dbReference type="SUPFAM" id="SSF52047">
    <property type="entry name" value="RNI-like"/>
    <property type="match status" value="1"/>
</dbReference>
<keyword evidence="2" id="KW-1185">Reference proteome</keyword>
<dbReference type="Gene3D" id="3.80.10.10">
    <property type="entry name" value="Ribonuclease Inhibitor"/>
    <property type="match status" value="1"/>
</dbReference>
<dbReference type="AlphaFoldDB" id="A0A0C3S5B9"/>
<dbReference type="Proteomes" id="UP000053257">
    <property type="component" value="Unassembled WGS sequence"/>
</dbReference>
<name>A0A0C3S5B9_PHLG1</name>
<protein>
    <recommendedName>
        <fullName evidence="3">F-box domain-containing protein</fullName>
    </recommendedName>
</protein>
<reference evidence="1 2" key="1">
    <citation type="journal article" date="2014" name="PLoS Genet.">
        <title>Analysis of the Phlebiopsis gigantea genome, transcriptome and secretome provides insight into its pioneer colonization strategies of wood.</title>
        <authorList>
            <person name="Hori C."/>
            <person name="Ishida T."/>
            <person name="Igarashi K."/>
            <person name="Samejima M."/>
            <person name="Suzuki H."/>
            <person name="Master E."/>
            <person name="Ferreira P."/>
            <person name="Ruiz-Duenas F.J."/>
            <person name="Held B."/>
            <person name="Canessa P."/>
            <person name="Larrondo L.F."/>
            <person name="Schmoll M."/>
            <person name="Druzhinina I.S."/>
            <person name="Kubicek C.P."/>
            <person name="Gaskell J.A."/>
            <person name="Kersten P."/>
            <person name="St John F."/>
            <person name="Glasner J."/>
            <person name="Sabat G."/>
            <person name="Splinter BonDurant S."/>
            <person name="Syed K."/>
            <person name="Yadav J."/>
            <person name="Mgbeahuruike A.C."/>
            <person name="Kovalchuk A."/>
            <person name="Asiegbu F.O."/>
            <person name="Lackner G."/>
            <person name="Hoffmeister D."/>
            <person name="Rencoret J."/>
            <person name="Gutierrez A."/>
            <person name="Sun H."/>
            <person name="Lindquist E."/>
            <person name="Barry K."/>
            <person name="Riley R."/>
            <person name="Grigoriev I.V."/>
            <person name="Henrissat B."/>
            <person name="Kues U."/>
            <person name="Berka R.M."/>
            <person name="Martinez A.T."/>
            <person name="Covert S.F."/>
            <person name="Blanchette R.A."/>
            <person name="Cullen D."/>
        </authorList>
    </citation>
    <scope>NUCLEOTIDE SEQUENCE [LARGE SCALE GENOMIC DNA]</scope>
    <source>
        <strain evidence="1 2">11061_1 CR5-6</strain>
    </source>
</reference>
<dbReference type="STRING" id="745531.A0A0C3S5B9"/>
<evidence type="ECO:0008006" key="3">
    <source>
        <dbReference type="Google" id="ProtNLM"/>
    </source>
</evidence>
<proteinExistence type="predicted"/>
<evidence type="ECO:0000313" key="2">
    <source>
        <dbReference type="Proteomes" id="UP000053257"/>
    </source>
</evidence>
<dbReference type="InterPro" id="IPR032675">
    <property type="entry name" value="LRR_dom_sf"/>
</dbReference>
<gene>
    <name evidence="1" type="ORF">PHLGIDRAFT_148842</name>
</gene>
<organism evidence="1 2">
    <name type="scientific">Phlebiopsis gigantea (strain 11061_1 CR5-6)</name>
    <name type="common">White-rot fungus</name>
    <name type="synonym">Peniophora gigantea</name>
    <dbReference type="NCBI Taxonomy" id="745531"/>
    <lineage>
        <taxon>Eukaryota</taxon>
        <taxon>Fungi</taxon>
        <taxon>Dikarya</taxon>
        <taxon>Basidiomycota</taxon>
        <taxon>Agaricomycotina</taxon>
        <taxon>Agaricomycetes</taxon>
        <taxon>Polyporales</taxon>
        <taxon>Phanerochaetaceae</taxon>
        <taxon>Phlebiopsis</taxon>
    </lineage>
</organism>
<sequence>MHDCLKIDELLAAILQDDVLLSVDVLAMSLACKTFHEPAMDRLWHTVDSELNLLRLLPDGIVRYRKTRGRDWQMGWTVTNIPAAEDWDRFKKYANRIRKLTWDTAASERIDPTLRLSLLDVMKLQYGNTAAFPNLQILAVAMNSVTSTEQWTVLTQPGLRTIATPSRNFAAVKRNDRDGYSIVRHLHYFNRSIVSIYFDCSVKLGRHAMKTMAQLPCLRKLAIVVDTSFERIDKLPGLTGIAFPALRFLQVAFMKSLVEPLDCSGATSFLQLLSSVPLKTLDVRLLDIVPTKDSLCAMLQAMAQFSATLKRCEVDVSTFWMPLHDGDKRKPAISFSAILAPLLSLAGSLTSLNLGGVALDIGRRHLHVFLNACRGVRMLHLGDSHLKTRSNLRLSDFAVIAACCPRLFSLALPMPHATPEDDGADYTESAAPSTHGLQRLQLSTRSIGATEDTSIVYAAARRVFPNALELQHYY</sequence>
<accession>A0A0C3S5B9</accession>
<dbReference type="OrthoDB" id="2769405at2759"/>
<evidence type="ECO:0000313" key="1">
    <source>
        <dbReference type="EMBL" id="KIP05517.1"/>
    </source>
</evidence>
<dbReference type="EMBL" id="KN840541">
    <property type="protein sequence ID" value="KIP05517.1"/>
    <property type="molecule type" value="Genomic_DNA"/>
</dbReference>